<proteinExistence type="inferred from homology"/>
<dbReference type="Proteomes" id="UP000317023">
    <property type="component" value="Unassembled WGS sequence"/>
</dbReference>
<organism evidence="5 6">
    <name type="scientific">Agrobacterium tumefaciens</name>
    <dbReference type="NCBI Taxonomy" id="358"/>
    <lineage>
        <taxon>Bacteria</taxon>
        <taxon>Pseudomonadati</taxon>
        <taxon>Pseudomonadota</taxon>
        <taxon>Alphaproteobacteria</taxon>
        <taxon>Hyphomicrobiales</taxon>
        <taxon>Rhizobiaceae</taxon>
        <taxon>Rhizobium/Agrobacterium group</taxon>
        <taxon>Agrobacterium</taxon>
        <taxon>Agrobacterium tumefaciens complex</taxon>
    </lineage>
</organism>
<feature type="domain" description="GFO/IDH/MocA-like oxidoreductase" evidence="4">
    <location>
        <begin position="173"/>
        <end position="287"/>
    </location>
</feature>
<dbReference type="PANTHER" id="PTHR22604:SF105">
    <property type="entry name" value="TRANS-1,2-DIHYDROBENZENE-1,2-DIOL DEHYDROGENASE"/>
    <property type="match status" value="1"/>
</dbReference>
<comment type="similarity">
    <text evidence="1">Belongs to the Gfo/Idh/MocA family.</text>
</comment>
<dbReference type="InterPro" id="IPR055170">
    <property type="entry name" value="GFO_IDH_MocA-like_dom"/>
</dbReference>
<evidence type="ECO:0000256" key="2">
    <source>
        <dbReference type="ARBA" id="ARBA00023002"/>
    </source>
</evidence>
<sequence>MVFHQRGICRARCAGACLPRLRAFLAGQRRTSLQGGNIMNDIIAPVRWGILGAARIADGAIIPGLVKSAVCEPLAIGARSAERARTMADRHGIQRAYGGYEEVLADPDVEAVYIALPNHLHVEWTRKAAKAGKHVLCEKPAAMTAAELDQLGDIDPALKISEAFMVRQQPRWIRLRQILQSEDYGRPLSFSSLLSFMMTNEADFRQKPEFGGGAYYDLGCYTAMAARYVFGSEPKRAFAAAAHNAGGIDMFTSVILDFGDGRHATFMVSMAQASSQSIQIVCERAFISLPQAYVPSRVSPNIIAIDTSADHANSDIHTLEFPPLDQYEEEVTNFSRAIRGEAVPYFDMRDARANAAVADAVFASAKSGAWVDVKGY</sequence>
<accession>A0A546XTB6</accession>
<evidence type="ECO:0000313" key="5">
    <source>
        <dbReference type="EMBL" id="TRB03990.1"/>
    </source>
</evidence>
<keyword evidence="2" id="KW-0560">Oxidoreductase</keyword>
<feature type="domain" description="Gfo/Idh/MocA-like oxidoreductase N-terminal" evidence="3">
    <location>
        <begin position="46"/>
        <end position="152"/>
    </location>
</feature>
<dbReference type="Pfam" id="PF22725">
    <property type="entry name" value="GFO_IDH_MocA_C3"/>
    <property type="match status" value="1"/>
</dbReference>
<name>A0A546XTB6_AGRTU</name>
<dbReference type="GO" id="GO:0000166">
    <property type="term" value="F:nucleotide binding"/>
    <property type="evidence" value="ECO:0007669"/>
    <property type="project" value="InterPro"/>
</dbReference>
<dbReference type="InterPro" id="IPR050984">
    <property type="entry name" value="Gfo/Idh/MocA_domain"/>
</dbReference>
<evidence type="ECO:0000313" key="6">
    <source>
        <dbReference type="Proteomes" id="UP000317023"/>
    </source>
</evidence>
<dbReference type="PANTHER" id="PTHR22604">
    <property type="entry name" value="OXIDOREDUCTASES"/>
    <property type="match status" value="1"/>
</dbReference>
<dbReference type="GO" id="GO:0016491">
    <property type="term" value="F:oxidoreductase activity"/>
    <property type="evidence" value="ECO:0007669"/>
    <property type="project" value="UniProtKB-KW"/>
</dbReference>
<dbReference type="EMBL" id="SGOE01000007">
    <property type="protein sequence ID" value="TRB03990.1"/>
    <property type="molecule type" value="Genomic_DNA"/>
</dbReference>
<dbReference type="AlphaFoldDB" id="A0A546XTB6"/>
<dbReference type="InterPro" id="IPR000683">
    <property type="entry name" value="Gfo/Idh/MocA-like_OxRdtase_N"/>
</dbReference>
<dbReference type="Gene3D" id="3.30.360.10">
    <property type="entry name" value="Dihydrodipicolinate Reductase, domain 2"/>
    <property type="match status" value="1"/>
</dbReference>
<protein>
    <submittedName>
        <fullName evidence="5">Gfo/Idh/MocA family oxidoreductase</fullName>
    </submittedName>
</protein>
<comment type="caution">
    <text evidence="5">The sequence shown here is derived from an EMBL/GenBank/DDBJ whole genome shotgun (WGS) entry which is preliminary data.</text>
</comment>
<gene>
    <name evidence="5" type="ORF">EXN61_20975</name>
</gene>
<dbReference type="SUPFAM" id="SSF51735">
    <property type="entry name" value="NAD(P)-binding Rossmann-fold domains"/>
    <property type="match status" value="1"/>
</dbReference>
<dbReference type="SUPFAM" id="SSF55347">
    <property type="entry name" value="Glyceraldehyde-3-phosphate dehydrogenase-like, C-terminal domain"/>
    <property type="match status" value="1"/>
</dbReference>
<evidence type="ECO:0000259" key="3">
    <source>
        <dbReference type="Pfam" id="PF01408"/>
    </source>
</evidence>
<dbReference type="InterPro" id="IPR036291">
    <property type="entry name" value="NAD(P)-bd_dom_sf"/>
</dbReference>
<reference evidence="5 6" key="1">
    <citation type="journal article" date="2019" name="Appl. Microbiol. Biotechnol.">
        <title>Differential efficiency of wild type rhizogenic strains for rol gene transformation of plants.</title>
        <authorList>
            <person name="Desmet S."/>
            <person name="De Keyser E."/>
            <person name="Van Vaerenbergh J."/>
            <person name="Baeyen S."/>
            <person name="Van Huylenbroeck J."/>
            <person name="Geelen D."/>
            <person name="Dhooghe E."/>
        </authorList>
    </citation>
    <scope>NUCLEOTIDE SEQUENCE [LARGE SCALE GENOMIC DNA]</scope>
    <source>
        <strain evidence="5 6">MAFF210266</strain>
    </source>
</reference>
<dbReference type="Pfam" id="PF01408">
    <property type="entry name" value="GFO_IDH_MocA"/>
    <property type="match status" value="1"/>
</dbReference>
<evidence type="ECO:0000256" key="1">
    <source>
        <dbReference type="ARBA" id="ARBA00010928"/>
    </source>
</evidence>
<evidence type="ECO:0000259" key="4">
    <source>
        <dbReference type="Pfam" id="PF22725"/>
    </source>
</evidence>
<dbReference type="Gene3D" id="3.40.50.720">
    <property type="entry name" value="NAD(P)-binding Rossmann-like Domain"/>
    <property type="match status" value="1"/>
</dbReference>